<dbReference type="EMBL" id="JAGSXJ010000013">
    <property type="protein sequence ID" value="KAH6686325.1"/>
    <property type="molecule type" value="Genomic_DNA"/>
</dbReference>
<feature type="region of interest" description="Disordered" evidence="1">
    <location>
        <begin position="760"/>
        <end position="911"/>
    </location>
</feature>
<dbReference type="AlphaFoldDB" id="A0A9P8VAT2"/>
<comment type="caution">
    <text evidence="2">The sequence shown here is derived from an EMBL/GenBank/DDBJ whole genome shotgun (WGS) entry which is preliminary data.</text>
</comment>
<organism evidence="2 3">
    <name type="scientific">Plectosphaerella plurivora</name>
    <dbReference type="NCBI Taxonomy" id="936078"/>
    <lineage>
        <taxon>Eukaryota</taxon>
        <taxon>Fungi</taxon>
        <taxon>Dikarya</taxon>
        <taxon>Ascomycota</taxon>
        <taxon>Pezizomycotina</taxon>
        <taxon>Sordariomycetes</taxon>
        <taxon>Hypocreomycetidae</taxon>
        <taxon>Glomerellales</taxon>
        <taxon>Plectosphaerellaceae</taxon>
        <taxon>Plectosphaerella</taxon>
    </lineage>
</organism>
<dbReference type="Proteomes" id="UP000770015">
    <property type="component" value="Unassembled WGS sequence"/>
</dbReference>
<sequence>MAPEPSEEDIKQFCEFASLDYDQNYAMVQNALKSSNNLENLLTEFYENSDSFRSKYSRVWDESVFGAGKDGVAAGAGPSFNIESSDIAVLQGVTPPPEFMWQRSAAPSRPPSRVNNKSPMGRVADWTTNSALQDHVDQNDEELQRVLRESAQEATINPANIHTPGPVRGTTPNQLAQEQESGITNGGDPAQVHFGPANREVYADESWAMVPTGPAAQETAVVARDPGPAERKRSADAPAFLIQKPDNWSTRLGAILTIFHEIPLMRNLLLQTGTQASTYGHNPEWWKGDRIYPTHVLAMLQGGASEEAIESTIDFQEEVHRLMAFLDNTERSYGSIDALTATLKTGNVPSADRTFFDQWLSNNGEEALKPILHQASQLKVENFEVYETADTFSFLDIEMSENQWADVKSLNDMWDNLFWSDALSWQEVNRYTKMTTLDDMGEVLTLRIDCESSQFPGNIDIPDIWYPERYLSARKEAGRQILEQMAWAHAARYKSLALQADLGQWEDPKTGKIWKRDRVAAEVEIWETIVKSYDAKQQYQSTATIPEEIREDIERLDLAPLYAETDLEPHAKAKEYLGRLKALLEHMDRNLSRLHAEVEQVDAYKDHLRGLLVAPSDDDPSGPFVGKKYLLRGVATAQNIMYVCKRAEPHLIDFDDAAPQPVDQWWRLAYVRGDAEPIKTEKVTVELVHRQMFQESKSVVVIYATEAALDGVPPLPLADPLQRFVKADNKTFKAEIARAEQEKETAVEPIVIDQADVTPLSPSKRKYRSNSVDSMDTNRASLGNASDTNSRAGDFDFEHFEGDAVMGGSGNENGPSDLKLPPVVDSVRAAGQTPEPGPITTTPGGLSSFPSLDGQPSNGEAQALQPAPEMKERGGTSPFLGARHGSASAEVKQLDSEEQDRKMDAWEPTSP</sequence>
<dbReference type="GO" id="GO:0016579">
    <property type="term" value="P:protein deubiquitination"/>
    <property type="evidence" value="ECO:0007669"/>
    <property type="project" value="TreeGrafter"/>
</dbReference>
<feature type="compositionally biased region" description="Basic and acidic residues" evidence="1">
    <location>
        <begin position="892"/>
        <end position="905"/>
    </location>
</feature>
<dbReference type="PANTHER" id="PTHR39597:SF1">
    <property type="entry name" value="UBA DOMAIN-CONTAINING PROTEIN RUP1"/>
    <property type="match status" value="1"/>
</dbReference>
<feature type="compositionally biased region" description="Polar residues" evidence="1">
    <location>
        <begin position="170"/>
        <end position="183"/>
    </location>
</feature>
<name>A0A9P8VAT2_9PEZI</name>
<feature type="region of interest" description="Disordered" evidence="1">
    <location>
        <begin position="158"/>
        <end position="188"/>
    </location>
</feature>
<dbReference type="GO" id="GO:0005829">
    <property type="term" value="C:cytosol"/>
    <property type="evidence" value="ECO:0007669"/>
    <property type="project" value="TreeGrafter"/>
</dbReference>
<dbReference type="OrthoDB" id="4489171at2759"/>
<accession>A0A9P8VAT2</accession>
<proteinExistence type="predicted"/>
<evidence type="ECO:0000313" key="2">
    <source>
        <dbReference type="EMBL" id="KAH6686325.1"/>
    </source>
</evidence>
<dbReference type="InterPro" id="IPR055335">
    <property type="entry name" value="Ucp6/RUP1"/>
</dbReference>
<evidence type="ECO:0008006" key="4">
    <source>
        <dbReference type="Google" id="ProtNLM"/>
    </source>
</evidence>
<feature type="compositionally biased region" description="Low complexity" evidence="1">
    <location>
        <begin position="831"/>
        <end position="845"/>
    </location>
</feature>
<feature type="compositionally biased region" description="Polar residues" evidence="1">
    <location>
        <begin position="769"/>
        <end position="791"/>
    </location>
</feature>
<dbReference type="GO" id="GO:0005634">
    <property type="term" value="C:nucleus"/>
    <property type="evidence" value="ECO:0007669"/>
    <property type="project" value="TreeGrafter"/>
</dbReference>
<feature type="compositionally biased region" description="Polar residues" evidence="1">
    <location>
        <begin position="848"/>
        <end position="860"/>
    </location>
</feature>
<protein>
    <recommendedName>
        <fullName evidence="4">Ubiquitin interaction domain-containing protein</fullName>
    </recommendedName>
</protein>
<feature type="compositionally biased region" description="Basic and acidic residues" evidence="1">
    <location>
        <begin position="793"/>
        <end position="802"/>
    </location>
</feature>
<evidence type="ECO:0000256" key="1">
    <source>
        <dbReference type="SAM" id="MobiDB-lite"/>
    </source>
</evidence>
<reference evidence="2" key="1">
    <citation type="journal article" date="2021" name="Nat. Commun.">
        <title>Genetic determinants of endophytism in the Arabidopsis root mycobiome.</title>
        <authorList>
            <person name="Mesny F."/>
            <person name="Miyauchi S."/>
            <person name="Thiergart T."/>
            <person name="Pickel B."/>
            <person name="Atanasova L."/>
            <person name="Karlsson M."/>
            <person name="Huettel B."/>
            <person name="Barry K.W."/>
            <person name="Haridas S."/>
            <person name="Chen C."/>
            <person name="Bauer D."/>
            <person name="Andreopoulos W."/>
            <person name="Pangilinan J."/>
            <person name="LaButti K."/>
            <person name="Riley R."/>
            <person name="Lipzen A."/>
            <person name="Clum A."/>
            <person name="Drula E."/>
            <person name="Henrissat B."/>
            <person name="Kohler A."/>
            <person name="Grigoriev I.V."/>
            <person name="Martin F.M."/>
            <person name="Hacquard S."/>
        </authorList>
    </citation>
    <scope>NUCLEOTIDE SEQUENCE</scope>
    <source>
        <strain evidence="2">MPI-SDFR-AT-0117</strain>
    </source>
</reference>
<keyword evidence="3" id="KW-1185">Reference proteome</keyword>
<dbReference type="PANTHER" id="PTHR39597">
    <property type="entry name" value="UBA DOMAIN-CONTAINING PROTEIN RUP1"/>
    <property type="match status" value="1"/>
</dbReference>
<evidence type="ECO:0000313" key="3">
    <source>
        <dbReference type="Proteomes" id="UP000770015"/>
    </source>
</evidence>
<gene>
    <name evidence="2" type="ORF">F5X68DRAFT_262124</name>
</gene>